<proteinExistence type="predicted"/>
<dbReference type="EMBL" id="CP096659">
    <property type="protein sequence ID" value="UPV76100.1"/>
    <property type="molecule type" value="Genomic_DNA"/>
</dbReference>
<reference evidence="2 3" key="1">
    <citation type="submission" date="2022-04" db="EMBL/GenBank/DDBJ databases">
        <title>Diverse halophilic archaea isolated from saline environments.</title>
        <authorList>
            <person name="Cui H.-L."/>
        </authorList>
    </citation>
    <scope>NUCLEOTIDE SEQUENCE [LARGE SCALE GENOMIC DNA]</scope>
    <source>
        <strain evidence="2 3">XZYJT49</strain>
    </source>
</reference>
<organism evidence="2 3">
    <name type="scientific">Halorussus limi</name>
    <dbReference type="NCBI Taxonomy" id="2938695"/>
    <lineage>
        <taxon>Archaea</taxon>
        <taxon>Methanobacteriati</taxon>
        <taxon>Methanobacteriota</taxon>
        <taxon>Stenosarchaea group</taxon>
        <taxon>Halobacteria</taxon>
        <taxon>Halobacteriales</taxon>
        <taxon>Haladaptataceae</taxon>
        <taxon>Halorussus</taxon>
    </lineage>
</organism>
<accession>A0A8U0HYE5</accession>
<dbReference type="Proteomes" id="UP000830729">
    <property type="component" value="Chromosome"/>
</dbReference>
<dbReference type="Pfam" id="PF26479">
    <property type="entry name" value="DUF8152"/>
    <property type="match status" value="1"/>
</dbReference>
<dbReference type="GeneID" id="72185254"/>
<feature type="domain" description="DUF8152" evidence="1">
    <location>
        <begin position="14"/>
        <end position="94"/>
    </location>
</feature>
<evidence type="ECO:0000259" key="1">
    <source>
        <dbReference type="Pfam" id="PF26479"/>
    </source>
</evidence>
<gene>
    <name evidence="2" type="ORF">M0R89_08605</name>
</gene>
<dbReference type="KEGG" id="halx:M0R89_08605"/>
<name>A0A8U0HYE5_9EURY</name>
<dbReference type="InterPro" id="IPR058465">
    <property type="entry name" value="DUF8152"/>
</dbReference>
<sequence length="97" mass="10483">MTDADADSELRSLVADLHVHLEATAELPVETRASQWLGEAEAVCEDAVGPDVPEAVVEKRVEQVGMLLSNVERTGSEAADERVAAARELVEEIESRL</sequence>
<evidence type="ECO:0000313" key="3">
    <source>
        <dbReference type="Proteomes" id="UP000830729"/>
    </source>
</evidence>
<evidence type="ECO:0000313" key="2">
    <source>
        <dbReference type="EMBL" id="UPV76100.1"/>
    </source>
</evidence>
<dbReference type="RefSeq" id="WP_248652137.1">
    <property type="nucleotide sequence ID" value="NZ_CP096659.1"/>
</dbReference>
<keyword evidence="3" id="KW-1185">Reference proteome</keyword>
<protein>
    <recommendedName>
        <fullName evidence="1">DUF8152 domain-containing protein</fullName>
    </recommendedName>
</protein>
<dbReference type="AlphaFoldDB" id="A0A8U0HYE5"/>